<dbReference type="GO" id="GO:0020037">
    <property type="term" value="F:heme binding"/>
    <property type="evidence" value="ECO:0007669"/>
    <property type="project" value="InterPro"/>
</dbReference>
<dbReference type="InterPro" id="IPR036396">
    <property type="entry name" value="Cyt_P450_sf"/>
</dbReference>
<accession>M8C8S2</accession>
<keyword evidence="3 4" id="KW-0349">Heme</keyword>
<dbReference type="InterPro" id="IPR002403">
    <property type="entry name" value="Cyt_P450_E_grp-IV"/>
</dbReference>
<protein>
    <recommendedName>
        <fullName evidence="6">Secologanin synthase</fullName>
    </recommendedName>
</protein>
<dbReference type="InterPro" id="IPR001128">
    <property type="entry name" value="Cyt_P450"/>
</dbReference>
<dbReference type="InterPro" id="IPR017972">
    <property type="entry name" value="Cyt_P450_CS"/>
</dbReference>
<dbReference type="Pfam" id="PF00067">
    <property type="entry name" value="p450"/>
    <property type="match status" value="1"/>
</dbReference>
<dbReference type="GO" id="GO:0005506">
    <property type="term" value="F:iron ion binding"/>
    <property type="evidence" value="ECO:0007669"/>
    <property type="project" value="InterPro"/>
</dbReference>
<keyword evidence="4" id="KW-0560">Oxidoreductase</keyword>
<organism evidence="5">
    <name type="scientific">Aegilops tauschii</name>
    <name type="common">Tausch's goatgrass</name>
    <name type="synonym">Aegilops squarrosa</name>
    <dbReference type="NCBI Taxonomy" id="37682"/>
    <lineage>
        <taxon>Eukaryota</taxon>
        <taxon>Viridiplantae</taxon>
        <taxon>Streptophyta</taxon>
        <taxon>Embryophyta</taxon>
        <taxon>Tracheophyta</taxon>
        <taxon>Spermatophyta</taxon>
        <taxon>Magnoliopsida</taxon>
        <taxon>Liliopsida</taxon>
        <taxon>Poales</taxon>
        <taxon>Poaceae</taxon>
        <taxon>BOP clade</taxon>
        <taxon>Pooideae</taxon>
        <taxon>Triticodae</taxon>
        <taxon>Triticeae</taxon>
        <taxon>Triticinae</taxon>
        <taxon>Aegilops</taxon>
    </lineage>
</organism>
<name>M8C8S2_AEGTA</name>
<dbReference type="GO" id="GO:0016705">
    <property type="term" value="F:oxidoreductase activity, acting on paired donors, with incorporation or reduction of molecular oxygen"/>
    <property type="evidence" value="ECO:0007669"/>
    <property type="project" value="InterPro"/>
</dbReference>
<keyword evidence="2 3" id="KW-0408">Iron</keyword>
<reference evidence="5" key="1">
    <citation type="submission" date="2015-06" db="UniProtKB">
        <authorList>
            <consortium name="EnsemblPlants"/>
        </authorList>
    </citation>
    <scope>IDENTIFICATION</scope>
</reference>
<proteinExistence type="inferred from homology"/>
<evidence type="ECO:0000256" key="1">
    <source>
        <dbReference type="ARBA" id="ARBA00022723"/>
    </source>
</evidence>
<dbReference type="AlphaFoldDB" id="M8C8S2"/>
<dbReference type="Gene3D" id="1.10.630.10">
    <property type="entry name" value="Cytochrome P450"/>
    <property type="match status" value="1"/>
</dbReference>
<dbReference type="PANTHER" id="PTHR24301:SF16">
    <property type="entry name" value="CYTOCHROME P450 FAMILY CYP711A MEMBER"/>
    <property type="match status" value="1"/>
</dbReference>
<comment type="cofactor">
    <cofactor evidence="3">
        <name>heme</name>
        <dbReference type="ChEBI" id="CHEBI:30413"/>
    </cofactor>
</comment>
<keyword evidence="4" id="KW-0503">Monooxygenase</keyword>
<feature type="binding site" description="axial binding residue" evidence="3">
    <location>
        <position position="112"/>
    </location>
    <ligand>
        <name>heme</name>
        <dbReference type="ChEBI" id="CHEBI:30413"/>
    </ligand>
    <ligandPart>
        <name>Fe</name>
        <dbReference type="ChEBI" id="CHEBI:18248"/>
    </ligandPart>
</feature>
<evidence type="ECO:0000256" key="3">
    <source>
        <dbReference type="PIRSR" id="PIRSR602403-1"/>
    </source>
</evidence>
<evidence type="ECO:0000313" key="5">
    <source>
        <dbReference type="EnsemblPlants" id="EMT11518"/>
    </source>
</evidence>
<keyword evidence="1 3" id="KW-0479">Metal-binding</keyword>
<dbReference type="PANTHER" id="PTHR24301">
    <property type="entry name" value="THROMBOXANE-A SYNTHASE"/>
    <property type="match status" value="1"/>
</dbReference>
<evidence type="ECO:0008006" key="6">
    <source>
        <dbReference type="Google" id="ProtNLM"/>
    </source>
</evidence>
<evidence type="ECO:0000256" key="4">
    <source>
        <dbReference type="RuleBase" id="RU000461"/>
    </source>
</evidence>
<dbReference type="EnsemblPlants" id="EMT11518">
    <property type="protein sequence ID" value="EMT11518"/>
    <property type="gene ID" value="F775_42409"/>
</dbReference>
<dbReference type="SUPFAM" id="SSF48264">
    <property type="entry name" value="Cytochrome P450"/>
    <property type="match status" value="1"/>
</dbReference>
<dbReference type="PRINTS" id="PR00465">
    <property type="entry name" value="EP450IV"/>
</dbReference>
<sequence length="170" mass="19004">MAEAGEWLPYVSTLAPCLLGFALYFYAPYWGVRGVPGPPALPIGDVAAGGGRGHALPKGTWLWLAPGVLARDAAQFPEPGEFRPERFEAGCEEERRRHPYAHVPFGLGPRACVGQRFALQEVKLAMFHLYRRYVFRRSPRMESPPEFQFGIVLGFKHGVKLRAIERRSPA</sequence>
<dbReference type="PROSITE" id="PS00086">
    <property type="entry name" value="CYTOCHROME_P450"/>
    <property type="match status" value="1"/>
</dbReference>
<dbReference type="GO" id="GO:0004497">
    <property type="term" value="F:monooxygenase activity"/>
    <property type="evidence" value="ECO:0007669"/>
    <property type="project" value="UniProtKB-KW"/>
</dbReference>
<evidence type="ECO:0000256" key="2">
    <source>
        <dbReference type="ARBA" id="ARBA00023004"/>
    </source>
</evidence>
<comment type="similarity">
    <text evidence="4">Belongs to the cytochrome P450 family.</text>
</comment>